<evidence type="ECO:0000256" key="2">
    <source>
        <dbReference type="ARBA" id="ARBA00022747"/>
    </source>
</evidence>
<protein>
    <recommendedName>
        <fullName evidence="4">Type I restriction modification DNA specificity domain-containing protein</fullName>
    </recommendedName>
</protein>
<dbReference type="PANTHER" id="PTHR30408">
    <property type="entry name" value="TYPE-1 RESTRICTION ENZYME ECOKI SPECIFICITY PROTEIN"/>
    <property type="match status" value="1"/>
</dbReference>
<dbReference type="SUPFAM" id="SSF116734">
    <property type="entry name" value="DNA methylase specificity domain"/>
    <property type="match status" value="2"/>
</dbReference>
<gene>
    <name evidence="5" type="ORF">A2886_01855</name>
</gene>
<dbReference type="GO" id="GO:0003677">
    <property type="term" value="F:DNA binding"/>
    <property type="evidence" value="ECO:0007669"/>
    <property type="project" value="UniProtKB-KW"/>
</dbReference>
<comment type="caution">
    <text evidence="5">The sequence shown here is derived from an EMBL/GenBank/DDBJ whole genome shotgun (WGS) entry which is preliminary data.</text>
</comment>
<dbReference type="Pfam" id="PF01420">
    <property type="entry name" value="Methylase_S"/>
    <property type="match status" value="2"/>
</dbReference>
<dbReference type="GO" id="GO:0009307">
    <property type="term" value="P:DNA restriction-modification system"/>
    <property type="evidence" value="ECO:0007669"/>
    <property type="project" value="UniProtKB-KW"/>
</dbReference>
<sequence length="352" mass="39528">MGQSPESDFYNQSENGTAFLQGIRTFGEKYPSYDTWTTKVTKLAKSGSVLLSVRAPVGEVNIATRDICIGRGLMAINGKSNEFLFQLFKAYKSYVVGKETGTVYGSVTKDDIAKIKFPFPLEQEQREIAEILSSLDDKIELNRKINVNLEKLASSLFKKKFVSIGNQLPEGWRVGTFGEAIINFDSKRIPLSSREREKKQGSYPYYGATSIMDYVDDFIFDGTYVLLGEDGSVAKEDGKPFVQYVNGKMWVNNHAHVLQGKNGFSTEYIKVFLDQVDIMPFVTGAVQPKLNQANMNSVPMIIPDQKTLIKFNEILSALFGMILENESQTKNLEQVRDSLLPRLMSGKIRVNI</sequence>
<name>A0A1F4URR2_UNCKA</name>
<evidence type="ECO:0000256" key="3">
    <source>
        <dbReference type="ARBA" id="ARBA00023125"/>
    </source>
</evidence>
<comment type="similarity">
    <text evidence="1">Belongs to the type-I restriction system S methylase family.</text>
</comment>
<dbReference type="InterPro" id="IPR052021">
    <property type="entry name" value="Type-I_RS_S_subunit"/>
</dbReference>
<dbReference type="InterPro" id="IPR000055">
    <property type="entry name" value="Restrct_endonuc_typeI_TRD"/>
</dbReference>
<dbReference type="PANTHER" id="PTHR30408:SF13">
    <property type="entry name" value="TYPE I RESTRICTION ENZYME HINDI SPECIFICITY SUBUNIT"/>
    <property type="match status" value="1"/>
</dbReference>
<evidence type="ECO:0000259" key="4">
    <source>
        <dbReference type="Pfam" id="PF01420"/>
    </source>
</evidence>
<keyword evidence="2" id="KW-0680">Restriction system</keyword>
<accession>A0A1F4URR2</accession>
<dbReference type="InterPro" id="IPR044946">
    <property type="entry name" value="Restrct_endonuc_typeI_TRD_sf"/>
</dbReference>
<reference evidence="5 6" key="1">
    <citation type="journal article" date="2016" name="Nat. Commun.">
        <title>Thousands of microbial genomes shed light on interconnected biogeochemical processes in an aquifer system.</title>
        <authorList>
            <person name="Anantharaman K."/>
            <person name="Brown C.T."/>
            <person name="Hug L.A."/>
            <person name="Sharon I."/>
            <person name="Castelle C.J."/>
            <person name="Probst A.J."/>
            <person name="Thomas B.C."/>
            <person name="Singh A."/>
            <person name="Wilkins M.J."/>
            <person name="Karaoz U."/>
            <person name="Brodie E.L."/>
            <person name="Williams K.H."/>
            <person name="Hubbard S.S."/>
            <person name="Banfield J.F."/>
        </authorList>
    </citation>
    <scope>NUCLEOTIDE SEQUENCE [LARGE SCALE GENOMIC DNA]</scope>
</reference>
<dbReference type="STRING" id="1802617.A2886_01855"/>
<evidence type="ECO:0000313" key="5">
    <source>
        <dbReference type="EMBL" id="OGC47490.1"/>
    </source>
</evidence>
<evidence type="ECO:0000313" key="6">
    <source>
        <dbReference type="Proteomes" id="UP000176608"/>
    </source>
</evidence>
<dbReference type="AlphaFoldDB" id="A0A1F4URR2"/>
<dbReference type="CDD" id="cd17262">
    <property type="entry name" value="RMtype1_S_Aco12261I-TRD2-CR2"/>
    <property type="match status" value="1"/>
</dbReference>
<dbReference type="Gene3D" id="3.90.220.20">
    <property type="entry name" value="DNA methylase specificity domains"/>
    <property type="match status" value="2"/>
</dbReference>
<dbReference type="EMBL" id="MEVA01000008">
    <property type="protein sequence ID" value="OGC47490.1"/>
    <property type="molecule type" value="Genomic_DNA"/>
</dbReference>
<organism evidence="5 6">
    <name type="scientific">candidate division WWE3 bacterium RIFCSPHIGHO2_01_FULL_42_13</name>
    <dbReference type="NCBI Taxonomy" id="1802617"/>
    <lineage>
        <taxon>Bacteria</taxon>
        <taxon>Katanobacteria</taxon>
    </lineage>
</organism>
<feature type="domain" description="Type I restriction modification DNA specificity" evidence="4">
    <location>
        <begin position="169"/>
        <end position="331"/>
    </location>
</feature>
<keyword evidence="3" id="KW-0238">DNA-binding</keyword>
<evidence type="ECO:0000256" key="1">
    <source>
        <dbReference type="ARBA" id="ARBA00010923"/>
    </source>
</evidence>
<feature type="domain" description="Type I restriction modification DNA specificity" evidence="4">
    <location>
        <begin position="41"/>
        <end position="150"/>
    </location>
</feature>
<dbReference type="Proteomes" id="UP000176608">
    <property type="component" value="Unassembled WGS sequence"/>
</dbReference>
<proteinExistence type="inferred from homology"/>